<gene>
    <name evidence="3" type="ORF">ACFL27_13630</name>
</gene>
<evidence type="ECO:0000259" key="2">
    <source>
        <dbReference type="Pfam" id="PF01909"/>
    </source>
</evidence>
<evidence type="ECO:0000256" key="1">
    <source>
        <dbReference type="SAM" id="MobiDB-lite"/>
    </source>
</evidence>
<evidence type="ECO:0000313" key="4">
    <source>
        <dbReference type="Proteomes" id="UP001594351"/>
    </source>
</evidence>
<evidence type="ECO:0000313" key="3">
    <source>
        <dbReference type="EMBL" id="MFC1851231.1"/>
    </source>
</evidence>
<reference evidence="3 4" key="1">
    <citation type="submission" date="2024-09" db="EMBL/GenBank/DDBJ databases">
        <title>Laminarin stimulates single cell rates of sulfate reduction while oxygen inhibits transcriptomic activity in coastal marine sediment.</title>
        <authorList>
            <person name="Lindsay M."/>
            <person name="Orcutt B."/>
            <person name="Emerson D."/>
            <person name="Stepanauskas R."/>
            <person name="D'Angelo T."/>
        </authorList>
    </citation>
    <scope>NUCLEOTIDE SEQUENCE [LARGE SCALE GENOMIC DNA]</scope>
    <source>
        <strain evidence="3">SAG AM-311-K15</strain>
    </source>
</reference>
<dbReference type="SUPFAM" id="SSF81301">
    <property type="entry name" value="Nucleotidyltransferase"/>
    <property type="match status" value="1"/>
</dbReference>
<dbReference type="PANTHER" id="PTHR43449:SF3">
    <property type="entry name" value="POLYMERASE NUCLEOTIDYL TRANSFERASE DOMAIN-CONTAINING PROTEIN"/>
    <property type="match status" value="1"/>
</dbReference>
<feature type="domain" description="Polymerase nucleotidyl transferase" evidence="2">
    <location>
        <begin position="47"/>
        <end position="97"/>
    </location>
</feature>
<protein>
    <submittedName>
        <fullName evidence="3">Nucleotidyltransferase domain-containing protein</fullName>
    </submittedName>
</protein>
<dbReference type="EMBL" id="JBHPBY010000166">
    <property type="protein sequence ID" value="MFC1851231.1"/>
    <property type="molecule type" value="Genomic_DNA"/>
</dbReference>
<comment type="caution">
    <text evidence="3">The sequence shown here is derived from an EMBL/GenBank/DDBJ whole genome shotgun (WGS) entry which is preliminary data.</text>
</comment>
<keyword evidence="4" id="KW-1185">Reference proteome</keyword>
<dbReference type="CDD" id="cd05403">
    <property type="entry name" value="NT_KNTase_like"/>
    <property type="match status" value="1"/>
</dbReference>
<name>A0ABV6YYF5_UNCC1</name>
<dbReference type="InterPro" id="IPR043519">
    <property type="entry name" value="NT_sf"/>
</dbReference>
<accession>A0ABV6YYF5</accession>
<proteinExistence type="predicted"/>
<dbReference type="Pfam" id="PF01909">
    <property type="entry name" value="NTP_transf_2"/>
    <property type="match status" value="1"/>
</dbReference>
<feature type="compositionally biased region" description="Basic and acidic residues" evidence="1">
    <location>
        <begin position="1"/>
        <end position="11"/>
    </location>
</feature>
<dbReference type="InterPro" id="IPR002934">
    <property type="entry name" value="Polymerase_NTP_transf_dom"/>
</dbReference>
<dbReference type="PANTHER" id="PTHR43449">
    <property type="entry name" value="NUCLEOTIDYLTRANSFERASE"/>
    <property type="match status" value="1"/>
</dbReference>
<dbReference type="Gene3D" id="3.30.460.10">
    <property type="entry name" value="Beta Polymerase, domain 2"/>
    <property type="match status" value="1"/>
</dbReference>
<organism evidence="3 4">
    <name type="scientific">candidate division CSSED10-310 bacterium</name>
    <dbReference type="NCBI Taxonomy" id="2855610"/>
    <lineage>
        <taxon>Bacteria</taxon>
        <taxon>Bacteria division CSSED10-310</taxon>
    </lineage>
</organism>
<feature type="non-terminal residue" evidence="3">
    <location>
        <position position="1"/>
    </location>
</feature>
<feature type="region of interest" description="Disordered" evidence="1">
    <location>
        <begin position="1"/>
        <end position="42"/>
    </location>
</feature>
<dbReference type="Proteomes" id="UP001594351">
    <property type="component" value="Unassembled WGS sequence"/>
</dbReference>
<sequence length="143" mass="16854">MWEGRIRENPRHPRAITNEPRIKDQPKTMNHKKHPIAKRPPLSDPALEKLVTILRAYDPDQIILFGSRARGEADQYSDYDIIIKQTVRPFLDRLKDMVPYLVQFDHPAEILVYTPEEFDKMTEIGLGWTVHQEGELLYERFSD</sequence>